<proteinExistence type="predicted"/>
<evidence type="ECO:0000313" key="9">
    <source>
        <dbReference type="Proteomes" id="UP000437736"/>
    </source>
</evidence>
<evidence type="ECO:0000256" key="3">
    <source>
        <dbReference type="ARBA" id="ARBA00022741"/>
    </source>
</evidence>
<dbReference type="InterPro" id="IPR050763">
    <property type="entry name" value="ABC_transporter_ATP-binding"/>
</dbReference>
<comment type="caution">
    <text evidence="8">The sequence shown here is derived from an EMBL/GenBank/DDBJ whole genome shotgun (WGS) entry which is preliminary data.</text>
</comment>
<dbReference type="InterPro" id="IPR003439">
    <property type="entry name" value="ABC_transporter-like_ATP-bd"/>
</dbReference>
<dbReference type="SUPFAM" id="SSF52540">
    <property type="entry name" value="P-loop containing nucleoside triphosphate hydrolases"/>
    <property type="match status" value="1"/>
</dbReference>
<dbReference type="EMBL" id="WJHE01000174">
    <property type="protein sequence ID" value="MST31912.1"/>
    <property type="molecule type" value="Genomic_DNA"/>
</dbReference>
<dbReference type="Gene3D" id="3.40.50.300">
    <property type="entry name" value="P-loop containing nucleotide triphosphate hydrolases"/>
    <property type="match status" value="1"/>
</dbReference>
<name>A0ABW9QQJ6_9ACTN</name>
<reference evidence="8 9" key="1">
    <citation type="submission" date="2019-11" db="EMBL/GenBank/DDBJ databases">
        <title>Acidiferrimicrobium australis gen. nov., sp. nov., an acidophilic and obligately heterotrophic, member of the Actinobacteria that catalyses dissimilatory oxido- reduction of iron isolated from metal-rich acidic water in Chile.</title>
        <authorList>
            <person name="Gonzalez D."/>
            <person name="Huber K."/>
            <person name="Hedrich S."/>
            <person name="Rojas-Villalobos C."/>
            <person name="Quatrini R."/>
            <person name="Dinamarca M.A."/>
            <person name="Schwarz A."/>
            <person name="Canales C."/>
            <person name="Nancucheo I."/>
        </authorList>
    </citation>
    <scope>NUCLEOTIDE SEQUENCE [LARGE SCALE GENOMIC DNA]</scope>
    <source>
        <strain evidence="8 9">USS-CCA1</strain>
    </source>
</reference>
<dbReference type="InterPro" id="IPR027417">
    <property type="entry name" value="P-loop_NTPase"/>
</dbReference>
<comment type="subcellular location">
    <subcellularLocation>
        <location evidence="1">Cell membrane</location>
        <topology evidence="1">Peripheral membrane protein</topology>
    </subcellularLocation>
</comment>
<feature type="region of interest" description="Disordered" evidence="6">
    <location>
        <begin position="1"/>
        <end position="20"/>
    </location>
</feature>
<evidence type="ECO:0000313" key="8">
    <source>
        <dbReference type="EMBL" id="MST31912.1"/>
    </source>
</evidence>
<evidence type="ECO:0000259" key="7">
    <source>
        <dbReference type="Pfam" id="PF00005"/>
    </source>
</evidence>
<dbReference type="GO" id="GO:0005524">
    <property type="term" value="F:ATP binding"/>
    <property type="evidence" value="ECO:0007669"/>
    <property type="project" value="UniProtKB-KW"/>
</dbReference>
<dbReference type="PANTHER" id="PTHR42711">
    <property type="entry name" value="ABC TRANSPORTER ATP-BINDING PROTEIN"/>
    <property type="match status" value="1"/>
</dbReference>
<sequence>MPETVAVGSHAAEATTPATGDGVAIEVRDVRKHYGEVRAVDGVDLTVRTGEIFALLGPNGAGKTTAVEMLEGYRRRDGGEIRVLGLDPGR</sequence>
<keyword evidence="3" id="KW-0547">Nucleotide-binding</keyword>
<keyword evidence="2" id="KW-0813">Transport</keyword>
<gene>
    <name evidence="8" type="ORF">GHK86_04115</name>
</gene>
<evidence type="ECO:0000256" key="2">
    <source>
        <dbReference type="ARBA" id="ARBA00022448"/>
    </source>
</evidence>
<dbReference type="Proteomes" id="UP000437736">
    <property type="component" value="Unassembled WGS sequence"/>
</dbReference>
<keyword evidence="9" id="KW-1185">Reference proteome</keyword>
<accession>A0ABW9QQJ6</accession>
<dbReference type="Pfam" id="PF00005">
    <property type="entry name" value="ABC_tran"/>
    <property type="match status" value="1"/>
</dbReference>
<evidence type="ECO:0000256" key="5">
    <source>
        <dbReference type="ARBA" id="ARBA00023251"/>
    </source>
</evidence>
<protein>
    <submittedName>
        <fullName evidence="8">ATP-binding cassette domain-containing protein</fullName>
    </submittedName>
</protein>
<evidence type="ECO:0000256" key="6">
    <source>
        <dbReference type="SAM" id="MobiDB-lite"/>
    </source>
</evidence>
<keyword evidence="4 8" id="KW-0067">ATP-binding</keyword>
<dbReference type="PANTHER" id="PTHR42711:SF16">
    <property type="entry name" value="ABC TRANSPORTER ATP-BINDING PROTEIN"/>
    <property type="match status" value="1"/>
</dbReference>
<organism evidence="8 9">
    <name type="scientific">Acidiferrimicrobium australe</name>
    <dbReference type="NCBI Taxonomy" id="2664430"/>
    <lineage>
        <taxon>Bacteria</taxon>
        <taxon>Bacillati</taxon>
        <taxon>Actinomycetota</taxon>
        <taxon>Acidimicrobiia</taxon>
        <taxon>Acidimicrobiales</taxon>
        <taxon>Acidimicrobiaceae</taxon>
        <taxon>Acidiferrimicrobium</taxon>
    </lineage>
</organism>
<feature type="non-terminal residue" evidence="8">
    <location>
        <position position="90"/>
    </location>
</feature>
<feature type="domain" description="ABC transporter" evidence="7">
    <location>
        <begin position="41"/>
        <end position="85"/>
    </location>
</feature>
<evidence type="ECO:0000256" key="1">
    <source>
        <dbReference type="ARBA" id="ARBA00004202"/>
    </source>
</evidence>
<evidence type="ECO:0000256" key="4">
    <source>
        <dbReference type="ARBA" id="ARBA00022840"/>
    </source>
</evidence>
<keyword evidence="5" id="KW-0046">Antibiotic resistance</keyword>